<dbReference type="PANTHER" id="PTHR36057:SF1">
    <property type="entry name" value="LIPOPROTEIN LIPID ATTACHMENT SITE-LIKE PROTEIN, PUTATIVE (DUF1223)-RELATED"/>
    <property type="match status" value="1"/>
</dbReference>
<dbReference type="SUPFAM" id="SSF52833">
    <property type="entry name" value="Thioredoxin-like"/>
    <property type="match status" value="1"/>
</dbReference>
<dbReference type="AlphaFoldDB" id="A0A9J7BTU4"/>
<feature type="chain" id="PRO_5039950388" evidence="1">
    <location>
        <begin position="26"/>
        <end position="258"/>
    </location>
</feature>
<sequence length="258" mass="27867">MRSHAAYTLSFVAFALNMSSGHVSAQSPSVEKPASVAIVELFTSEGCSSCPPADMLLQQINLKQTSHKQLIVGISEHVTYWNELGWKDPYSLPAFTARQSAYASRLSPEGSYTPQMVVNGRDQFVGSDGSALKRALEEDSRRSHVALHIISSSHNTSVLDVTFSLSAPVSKSLDVIAVLTDDSDRSNVLRGENSGRSLQHVSVARFLSRIATVKDDAQHSIHIAVPDGFQIGRAAHHLILFAQEPHQGAIVGAETLPL</sequence>
<gene>
    <name evidence="2" type="ORF">MOP44_00415</name>
</gene>
<proteinExistence type="predicted"/>
<name>A0A9J7BTU4_9BACT</name>
<accession>A0A9J7BTU4</accession>
<evidence type="ECO:0000313" key="2">
    <source>
        <dbReference type="EMBL" id="UWZ84413.1"/>
    </source>
</evidence>
<dbReference type="InterPro" id="IPR010634">
    <property type="entry name" value="DUF1223"/>
</dbReference>
<evidence type="ECO:0000256" key="1">
    <source>
        <dbReference type="SAM" id="SignalP"/>
    </source>
</evidence>
<dbReference type="EMBL" id="CP093313">
    <property type="protein sequence ID" value="UWZ84413.1"/>
    <property type="molecule type" value="Genomic_DNA"/>
</dbReference>
<organism evidence="2 3">
    <name type="scientific">Occallatibacter riparius</name>
    <dbReference type="NCBI Taxonomy" id="1002689"/>
    <lineage>
        <taxon>Bacteria</taxon>
        <taxon>Pseudomonadati</taxon>
        <taxon>Acidobacteriota</taxon>
        <taxon>Terriglobia</taxon>
        <taxon>Terriglobales</taxon>
        <taxon>Acidobacteriaceae</taxon>
        <taxon>Occallatibacter</taxon>
    </lineage>
</organism>
<evidence type="ECO:0000313" key="3">
    <source>
        <dbReference type="Proteomes" id="UP001059380"/>
    </source>
</evidence>
<feature type="signal peptide" evidence="1">
    <location>
        <begin position="1"/>
        <end position="25"/>
    </location>
</feature>
<dbReference type="RefSeq" id="WP_260793916.1">
    <property type="nucleotide sequence ID" value="NZ_CP093313.1"/>
</dbReference>
<dbReference type="KEGG" id="orp:MOP44_00415"/>
<keyword evidence="3" id="KW-1185">Reference proteome</keyword>
<dbReference type="Pfam" id="PF06764">
    <property type="entry name" value="DUF1223"/>
    <property type="match status" value="1"/>
</dbReference>
<keyword evidence="1" id="KW-0732">Signal</keyword>
<dbReference type="Proteomes" id="UP001059380">
    <property type="component" value="Chromosome"/>
</dbReference>
<reference evidence="2" key="1">
    <citation type="submission" date="2021-04" db="EMBL/GenBank/DDBJ databases">
        <title>Phylogenetic analysis of Acidobacteriaceae.</title>
        <authorList>
            <person name="Qiu L."/>
            <person name="Zhang Q."/>
        </authorList>
    </citation>
    <scope>NUCLEOTIDE SEQUENCE</scope>
    <source>
        <strain evidence="2">DSM 25168</strain>
    </source>
</reference>
<dbReference type="InterPro" id="IPR036249">
    <property type="entry name" value="Thioredoxin-like_sf"/>
</dbReference>
<protein>
    <submittedName>
        <fullName evidence="2">DUF1223 domain-containing protein</fullName>
    </submittedName>
</protein>
<dbReference type="PANTHER" id="PTHR36057">
    <property type="match status" value="1"/>
</dbReference>